<dbReference type="GO" id="GO:0006357">
    <property type="term" value="P:regulation of transcription by RNA polymerase II"/>
    <property type="evidence" value="ECO:0007669"/>
    <property type="project" value="InterPro"/>
</dbReference>
<dbReference type="RefSeq" id="XP_066919470.1">
    <property type="nucleotide sequence ID" value="XM_067063369.1"/>
</dbReference>
<dbReference type="GO" id="GO:0005634">
    <property type="term" value="C:nucleus"/>
    <property type="evidence" value="ECO:0007669"/>
    <property type="project" value="UniProtKB-SubCell"/>
</dbReference>
<accession>A0A7M5WV91</accession>
<dbReference type="EnsemblMetazoa" id="CLYHEMT013636.1">
    <property type="protein sequence ID" value="CLYHEMP013636.1"/>
    <property type="gene ID" value="CLYHEMG013636"/>
</dbReference>
<dbReference type="InterPro" id="IPR024599">
    <property type="entry name" value="RB_N"/>
</dbReference>
<proteinExistence type="inferred from homology"/>
<feature type="domain" description="Retinoblastoma-associated protein N-terminal" evidence="9">
    <location>
        <begin position="68"/>
        <end position="208"/>
    </location>
</feature>
<keyword evidence="5" id="KW-0804">Transcription</keyword>
<evidence type="ECO:0000259" key="9">
    <source>
        <dbReference type="SMART" id="SM01367"/>
    </source>
</evidence>
<dbReference type="Pfam" id="PF01857">
    <property type="entry name" value="RB_B"/>
    <property type="match status" value="1"/>
</dbReference>
<evidence type="ECO:0008006" key="14">
    <source>
        <dbReference type="Google" id="ProtNLM"/>
    </source>
</evidence>
<comment type="subcellular location">
    <subcellularLocation>
        <location evidence="1">Nucleus</location>
    </subcellularLocation>
</comment>
<comment type="similarity">
    <text evidence="2">Belongs to the retinoblastoma protein (RB) family.</text>
</comment>
<feature type="domain" description="Retinoblastoma-associated protein C-terminal" evidence="11">
    <location>
        <begin position="955"/>
        <end position="1071"/>
    </location>
</feature>
<keyword evidence="6" id="KW-0539">Nucleus</keyword>
<dbReference type="InterPro" id="IPR002719">
    <property type="entry name" value="RB_B"/>
</dbReference>
<dbReference type="GO" id="GO:0000785">
    <property type="term" value="C:chromatin"/>
    <property type="evidence" value="ECO:0007669"/>
    <property type="project" value="TreeGrafter"/>
</dbReference>
<evidence type="ECO:0000256" key="2">
    <source>
        <dbReference type="ARBA" id="ARBA00009475"/>
    </source>
</evidence>
<feature type="compositionally biased region" description="Basic and acidic residues" evidence="8">
    <location>
        <begin position="882"/>
        <end position="897"/>
    </location>
</feature>
<feature type="compositionally biased region" description="Low complexity" evidence="8">
    <location>
        <begin position="659"/>
        <end position="680"/>
    </location>
</feature>
<keyword evidence="3" id="KW-0678">Repressor</keyword>
<evidence type="ECO:0000256" key="7">
    <source>
        <dbReference type="ARBA" id="ARBA00023306"/>
    </source>
</evidence>
<name>A0A7M5WV91_9CNID</name>
<dbReference type="SUPFAM" id="SSF47954">
    <property type="entry name" value="Cyclin-like"/>
    <property type="match status" value="2"/>
</dbReference>
<evidence type="ECO:0000313" key="13">
    <source>
        <dbReference type="Proteomes" id="UP000594262"/>
    </source>
</evidence>
<dbReference type="InterPro" id="IPR028309">
    <property type="entry name" value="RB_fam"/>
</dbReference>
<evidence type="ECO:0000256" key="1">
    <source>
        <dbReference type="ARBA" id="ARBA00004123"/>
    </source>
</evidence>
<dbReference type="GO" id="GO:2000134">
    <property type="term" value="P:negative regulation of G1/S transition of mitotic cell cycle"/>
    <property type="evidence" value="ECO:0007669"/>
    <property type="project" value="TreeGrafter"/>
</dbReference>
<feature type="region of interest" description="Disordered" evidence="8">
    <location>
        <begin position="646"/>
        <end position="683"/>
    </location>
</feature>
<reference evidence="12" key="1">
    <citation type="submission" date="2021-01" db="UniProtKB">
        <authorList>
            <consortium name="EnsemblMetazoa"/>
        </authorList>
    </citation>
    <scope>IDENTIFICATION</scope>
</reference>
<feature type="compositionally biased region" description="Basic and acidic residues" evidence="8">
    <location>
        <begin position="866"/>
        <end position="875"/>
    </location>
</feature>
<dbReference type="GeneID" id="136806791"/>
<keyword evidence="13" id="KW-1185">Reference proteome</keyword>
<evidence type="ECO:0000256" key="6">
    <source>
        <dbReference type="ARBA" id="ARBA00023242"/>
    </source>
</evidence>
<dbReference type="Pfam" id="PF01858">
    <property type="entry name" value="RB_A"/>
    <property type="match status" value="1"/>
</dbReference>
<dbReference type="Proteomes" id="UP000594262">
    <property type="component" value="Unplaced"/>
</dbReference>
<dbReference type="SMART" id="SM01367">
    <property type="entry name" value="DUF3452"/>
    <property type="match status" value="1"/>
</dbReference>
<evidence type="ECO:0000256" key="4">
    <source>
        <dbReference type="ARBA" id="ARBA00023015"/>
    </source>
</evidence>
<evidence type="ECO:0000256" key="3">
    <source>
        <dbReference type="ARBA" id="ARBA00022491"/>
    </source>
</evidence>
<dbReference type="Gene3D" id="1.10.472.10">
    <property type="entry name" value="Cyclin-like"/>
    <property type="match status" value="2"/>
</dbReference>
<feature type="domain" description="Retinoblastoma-associated protein A-box" evidence="10">
    <location>
        <begin position="386"/>
        <end position="580"/>
    </location>
</feature>
<evidence type="ECO:0000256" key="5">
    <source>
        <dbReference type="ARBA" id="ARBA00023163"/>
    </source>
</evidence>
<feature type="region of interest" description="Disordered" evidence="8">
    <location>
        <begin position="861"/>
        <end position="906"/>
    </location>
</feature>
<dbReference type="InterPro" id="IPR015030">
    <property type="entry name" value="RB_C"/>
</dbReference>
<dbReference type="SMART" id="SM01368">
    <property type="entry name" value="RB_A"/>
    <property type="match status" value="1"/>
</dbReference>
<dbReference type="InterPro" id="IPR002720">
    <property type="entry name" value="RB_A"/>
</dbReference>
<dbReference type="GO" id="GO:0000977">
    <property type="term" value="F:RNA polymerase II transcription regulatory region sequence-specific DNA binding"/>
    <property type="evidence" value="ECO:0007669"/>
    <property type="project" value="TreeGrafter"/>
</dbReference>
<dbReference type="OrthoDB" id="844594at2759"/>
<dbReference type="AlphaFoldDB" id="A0A7M5WV91"/>
<dbReference type="Pfam" id="PF11934">
    <property type="entry name" value="DUF3452"/>
    <property type="match status" value="1"/>
</dbReference>
<organism evidence="12 13">
    <name type="scientific">Clytia hemisphaerica</name>
    <dbReference type="NCBI Taxonomy" id="252671"/>
    <lineage>
        <taxon>Eukaryota</taxon>
        <taxon>Metazoa</taxon>
        <taxon>Cnidaria</taxon>
        <taxon>Hydrozoa</taxon>
        <taxon>Hydroidolina</taxon>
        <taxon>Leptothecata</taxon>
        <taxon>Obeliida</taxon>
        <taxon>Clytiidae</taxon>
        <taxon>Clytia</taxon>
    </lineage>
</organism>
<evidence type="ECO:0000313" key="12">
    <source>
        <dbReference type="EnsemblMetazoa" id="CLYHEMP013636.1"/>
    </source>
</evidence>
<evidence type="ECO:0000256" key="8">
    <source>
        <dbReference type="SAM" id="MobiDB-lite"/>
    </source>
</evidence>
<keyword evidence="4" id="KW-0805">Transcription regulation</keyword>
<evidence type="ECO:0000259" key="11">
    <source>
        <dbReference type="SMART" id="SM01369"/>
    </source>
</evidence>
<dbReference type="SMART" id="SM01369">
    <property type="entry name" value="Rb_C"/>
    <property type="match status" value="1"/>
</dbReference>
<evidence type="ECO:0000259" key="10">
    <source>
        <dbReference type="SMART" id="SM01368"/>
    </source>
</evidence>
<keyword evidence="7" id="KW-0131">Cell cycle</keyword>
<dbReference type="PANTHER" id="PTHR13742">
    <property type="entry name" value="RETINOBLASTOMA-ASSOCIATED PROTEIN RB -RELATED"/>
    <property type="match status" value="1"/>
</dbReference>
<protein>
    <recommendedName>
        <fullName evidence="14">Retinoblastoma protein</fullName>
    </recommendedName>
</protein>
<dbReference type="GO" id="GO:0005667">
    <property type="term" value="C:transcription regulator complex"/>
    <property type="evidence" value="ECO:0007669"/>
    <property type="project" value="TreeGrafter"/>
</dbReference>
<dbReference type="PANTHER" id="PTHR13742:SF17">
    <property type="entry name" value="RE32990P-RELATED"/>
    <property type="match status" value="1"/>
</dbReference>
<dbReference type="GO" id="GO:0030154">
    <property type="term" value="P:cell differentiation"/>
    <property type="evidence" value="ECO:0007669"/>
    <property type="project" value="TreeGrafter"/>
</dbReference>
<dbReference type="Gene3D" id="1.10.472.140">
    <property type="match status" value="1"/>
</dbReference>
<sequence length="1077" mass="122576">MTNSAMMDDHKDAHDNILEIQHKFTEICSNLNIESFITEQAWDEFRRINGNVTLEGNQMHWLICSLYISILKSSLKSGQNHAKNIPLSKLLFSVQMSLLHFFQKARKWLDMGRYGPKLNEKIEQLERNFSVSSIVFEKYSGIFKQVFQLDHVETIKRGRKKHTVSSKDIFVFCWTLYVRTKVRYPDITDDLVNSYHLLLCCIDLVFTNVVLLKQIKNCINSDFSGLPDKEDLTVTDIPSISIIDVLCQLFEGLAIETKIIRRQYLGSLIEELIGNESLKGVSGHNAGLLDVANLEYNLKYLNDSYEEHITQVGDFDERIFVKEDSESHIGTPTKRVTAFTEVDEKERSMVKRNLQEYFNTVKGFPPQTPLTGRQWLNAKEMQSKTEPQSIINSIARIQEIVKGLKPAPTDNLRNILKSFKENPESKLSDEITRLSNIFIEEYIKPSNKSSQNAQSNDFAKTRLSLALVLFYKILETFLEFEKKKSASADLSVLFENDIFVKSLLSCCLEIVIYSYNNSNRIFPWVLNAFKLKPYHFFKIIELVIRSEDLSRDVIKHLNRIEEQILDSLSWKTESPIYTSISSLGVPRCQDVSADNGIMTPLIFMSPTTLRVGKDAIQGSPIISIPQKGVIPPPSPARRNLFGSAAKTAGETPSSTLTISAPPSNNQPQTPSQSPKQPAQSLNKTTTAVVLPAKTMTPNVNPLPSTVRFPIMLHSPGSSPVRFYALANKPGAQPKSGIIRIQASPSKSAAAKKFGSLGIFFRKLYHMTYVRLKDLCEKLEIGVDLQKKIWTCFEHSVVENNDMMRDRHVDQLLMCAVYVMAKVTKDDKSFHEIMRCYRTQPQASSEVYRRVLIERFIRTDPAAPASEKTETEKNGETETSEEAAEKKGDDQSNVKQEESEQDGGDVVMKEIKQEEKEEENKETVVNNEDECTTRDVYNDLIQFYNLVYIKKIKEFALKFASNKVTLDAPPLSPLPVTRRHNPSPKKLSKQHQVFISPIKPNIQMTPRSKMLYCFDSDSPKKLDEINRMIKGGTRRRVNLDDPETGPSLAKRPMNGLAKRAQELRHDQMNAARILLNNK</sequence>
<dbReference type="InterPro" id="IPR036915">
    <property type="entry name" value="Cyclin-like_sf"/>
</dbReference>